<proteinExistence type="predicted"/>
<dbReference type="Proteomes" id="UP000321513">
    <property type="component" value="Unassembled WGS sequence"/>
</dbReference>
<comment type="caution">
    <text evidence="1">The sequence shown here is derived from an EMBL/GenBank/DDBJ whole genome shotgun (WGS) entry which is preliminary data.</text>
</comment>
<protein>
    <recommendedName>
        <fullName evidence="3">DNA-directed RNA polymerase</fullName>
    </recommendedName>
</protein>
<accession>A0A512BFK1</accession>
<gene>
    <name evidence="1" type="ORF">SAE01_32370</name>
</gene>
<evidence type="ECO:0000313" key="1">
    <source>
        <dbReference type="EMBL" id="GEO10741.1"/>
    </source>
</evidence>
<evidence type="ECO:0000313" key="2">
    <source>
        <dbReference type="Proteomes" id="UP000321513"/>
    </source>
</evidence>
<keyword evidence="2" id="KW-1185">Reference proteome</keyword>
<name>A0A512BFK1_9BACT</name>
<organism evidence="1 2">
    <name type="scientific">Segetibacter aerophilus</name>
    <dbReference type="NCBI Taxonomy" id="670293"/>
    <lineage>
        <taxon>Bacteria</taxon>
        <taxon>Pseudomonadati</taxon>
        <taxon>Bacteroidota</taxon>
        <taxon>Chitinophagia</taxon>
        <taxon>Chitinophagales</taxon>
        <taxon>Chitinophagaceae</taxon>
        <taxon>Segetibacter</taxon>
    </lineage>
</organism>
<sequence length="493" mass="57897">MTTLLLIQKTIEYMLRPILLWIPENLDVEEIVKLNPHSFYNQGLKKENLLYVCSALVSARANHRNQMDKDETTYAPLCSNMLDQVVYNYNKYLEYLLQEGAIETDNHFIVGEKCRGYCFSEKYSGQRLKRVEVKEYRLKKAIRRARIKWKEEQEKEMRGYGYMGKWWDTGDLQIDEETAFQWIKSYEKEKIKGIQAGPKTKKDKIAMIKNAINTSEDFKQLVRRLNQPDAMYHFSGEGHRFYNTISILKRELRQFVTYAGQHLVEVDIKNSQPFFSLVLFKESFWQSSRKNSGQNLSLDRILKDIYNKIKNSNNYKAIITLLKTSETLTAQGFNEKNYGDLVVQGDLYTHLETLINEASPQKYKDRAWVKKAVMVWMYQKASKMYQLDMSELFKKLSPKVYELFRLVKSVQQNYLPIILQRVESFLVIDVICKRVAQEYPDIPFFTIHDSIITTKGNEALLESIMTQEIEAWTGYKPPLKCKEVTSSPVNAMN</sequence>
<dbReference type="EMBL" id="BJYT01000012">
    <property type="protein sequence ID" value="GEO10741.1"/>
    <property type="molecule type" value="Genomic_DNA"/>
</dbReference>
<evidence type="ECO:0008006" key="3">
    <source>
        <dbReference type="Google" id="ProtNLM"/>
    </source>
</evidence>
<reference evidence="1 2" key="1">
    <citation type="submission" date="2019-07" db="EMBL/GenBank/DDBJ databases">
        <title>Whole genome shotgun sequence of Segetibacter aerophilus NBRC 106135.</title>
        <authorList>
            <person name="Hosoyama A."/>
            <person name="Uohara A."/>
            <person name="Ohji S."/>
            <person name="Ichikawa N."/>
        </authorList>
    </citation>
    <scope>NUCLEOTIDE SEQUENCE [LARGE SCALE GENOMIC DNA]</scope>
    <source>
        <strain evidence="1 2">NBRC 106135</strain>
    </source>
</reference>
<dbReference type="AlphaFoldDB" id="A0A512BFK1"/>